<evidence type="ECO:0000313" key="3">
    <source>
        <dbReference type="EMBL" id="CAI0474503.1"/>
    </source>
</evidence>
<sequence length="101" mass="11746">SLFLKIQRSEVYIVVLYPKYTDSPWCLEELEEILQFMKLHGRRVIPVFYAVDPSEFENQKLPSSTAGRIRRWRAALSEVANLSGFDSQVIRYVKSKPVPVN</sequence>
<protein>
    <recommendedName>
        <fullName evidence="2">TIR domain-containing protein</fullName>
    </recommendedName>
</protein>
<dbReference type="InterPro" id="IPR035897">
    <property type="entry name" value="Toll_tir_struct_dom_sf"/>
</dbReference>
<dbReference type="Pfam" id="PF01582">
    <property type="entry name" value="TIR"/>
    <property type="match status" value="1"/>
</dbReference>
<dbReference type="GO" id="GO:0007165">
    <property type="term" value="P:signal transduction"/>
    <property type="evidence" value="ECO:0007669"/>
    <property type="project" value="InterPro"/>
</dbReference>
<dbReference type="EMBL" id="CAMGYJ010000009">
    <property type="protein sequence ID" value="CAI0474503.1"/>
    <property type="molecule type" value="Genomic_DNA"/>
</dbReference>
<dbReference type="Gene3D" id="3.40.50.10140">
    <property type="entry name" value="Toll/interleukin-1 receptor homology (TIR) domain"/>
    <property type="match status" value="1"/>
</dbReference>
<organism evidence="3 4">
    <name type="scientific">Linum tenue</name>
    <dbReference type="NCBI Taxonomy" id="586396"/>
    <lineage>
        <taxon>Eukaryota</taxon>
        <taxon>Viridiplantae</taxon>
        <taxon>Streptophyta</taxon>
        <taxon>Embryophyta</taxon>
        <taxon>Tracheophyta</taxon>
        <taxon>Spermatophyta</taxon>
        <taxon>Magnoliopsida</taxon>
        <taxon>eudicotyledons</taxon>
        <taxon>Gunneridae</taxon>
        <taxon>Pentapetalae</taxon>
        <taxon>rosids</taxon>
        <taxon>fabids</taxon>
        <taxon>Malpighiales</taxon>
        <taxon>Linaceae</taxon>
        <taxon>Linum</taxon>
    </lineage>
</organism>
<dbReference type="Proteomes" id="UP001154282">
    <property type="component" value="Unassembled WGS sequence"/>
</dbReference>
<name>A0AAV0PWL1_9ROSI</name>
<dbReference type="InterPro" id="IPR000157">
    <property type="entry name" value="TIR_dom"/>
</dbReference>
<proteinExistence type="predicted"/>
<dbReference type="SUPFAM" id="SSF52200">
    <property type="entry name" value="Toll/Interleukin receptor TIR domain"/>
    <property type="match status" value="1"/>
</dbReference>
<feature type="non-terminal residue" evidence="3">
    <location>
        <position position="1"/>
    </location>
</feature>
<dbReference type="PANTHER" id="PTHR32009:SF139">
    <property type="entry name" value="TOLL-INTERLEUKIN-RESISTANCE (TIR) DOMAIN FAMILY PROTEIN"/>
    <property type="match status" value="1"/>
</dbReference>
<comment type="caution">
    <text evidence="3">The sequence shown here is derived from an EMBL/GenBank/DDBJ whole genome shotgun (WGS) entry which is preliminary data.</text>
</comment>
<reference evidence="3" key="1">
    <citation type="submission" date="2022-08" db="EMBL/GenBank/DDBJ databases">
        <authorList>
            <person name="Gutierrez-Valencia J."/>
        </authorList>
    </citation>
    <scope>NUCLEOTIDE SEQUENCE</scope>
</reference>
<evidence type="ECO:0000313" key="4">
    <source>
        <dbReference type="Proteomes" id="UP001154282"/>
    </source>
</evidence>
<dbReference type="AlphaFoldDB" id="A0AAV0PWL1"/>
<keyword evidence="1" id="KW-0520">NAD</keyword>
<gene>
    <name evidence="3" type="ORF">LITE_LOCUS40066</name>
</gene>
<accession>A0AAV0PWL1</accession>
<dbReference type="PROSITE" id="PS50104">
    <property type="entry name" value="TIR"/>
    <property type="match status" value="1"/>
</dbReference>
<keyword evidence="4" id="KW-1185">Reference proteome</keyword>
<evidence type="ECO:0000256" key="1">
    <source>
        <dbReference type="ARBA" id="ARBA00023027"/>
    </source>
</evidence>
<dbReference type="PANTHER" id="PTHR32009">
    <property type="entry name" value="TMV RESISTANCE PROTEIN N-LIKE"/>
    <property type="match status" value="1"/>
</dbReference>
<feature type="domain" description="TIR" evidence="2">
    <location>
        <begin position="1"/>
        <end position="101"/>
    </location>
</feature>
<evidence type="ECO:0000259" key="2">
    <source>
        <dbReference type="PROSITE" id="PS50104"/>
    </source>
</evidence>